<evidence type="ECO:0000259" key="6">
    <source>
        <dbReference type="Pfam" id="PF00107"/>
    </source>
</evidence>
<dbReference type="CDD" id="cd08255">
    <property type="entry name" value="2-desacetyl-2-hydroxyethyl_bacteriochlorophyllide_like"/>
    <property type="match status" value="1"/>
</dbReference>
<evidence type="ECO:0000256" key="3">
    <source>
        <dbReference type="ARBA" id="ARBA00022723"/>
    </source>
</evidence>
<evidence type="ECO:0000256" key="2">
    <source>
        <dbReference type="ARBA" id="ARBA00008072"/>
    </source>
</evidence>
<keyword evidence="3" id="KW-0479">Metal-binding</keyword>
<keyword evidence="5" id="KW-0560">Oxidoreductase</keyword>
<feature type="domain" description="Alcohol dehydrogenase-like C-terminal" evidence="6">
    <location>
        <begin position="158"/>
        <end position="266"/>
    </location>
</feature>
<evidence type="ECO:0000256" key="4">
    <source>
        <dbReference type="ARBA" id="ARBA00022833"/>
    </source>
</evidence>
<dbReference type="EMBL" id="DSMG01000082">
    <property type="protein sequence ID" value="HDX31341.1"/>
    <property type="molecule type" value="Genomic_DNA"/>
</dbReference>
<accession>A0A7C1JH92</accession>
<comment type="caution">
    <text evidence="7">The sequence shown here is derived from an EMBL/GenBank/DDBJ whole genome shotgun (WGS) entry which is preliminary data.</text>
</comment>
<protein>
    <submittedName>
        <fullName evidence="7">Zinc-binding alcohol dehydrogenase</fullName>
    </submittedName>
</protein>
<organism evidence="7">
    <name type="scientific">Caldilinea aerophila</name>
    <dbReference type="NCBI Taxonomy" id="133453"/>
    <lineage>
        <taxon>Bacteria</taxon>
        <taxon>Bacillati</taxon>
        <taxon>Chloroflexota</taxon>
        <taxon>Caldilineae</taxon>
        <taxon>Caldilineales</taxon>
        <taxon>Caldilineaceae</taxon>
        <taxon>Caldilinea</taxon>
    </lineage>
</organism>
<comment type="cofactor">
    <cofactor evidence="1">
        <name>Zn(2+)</name>
        <dbReference type="ChEBI" id="CHEBI:29105"/>
    </cofactor>
</comment>
<dbReference type="InterPro" id="IPR011032">
    <property type="entry name" value="GroES-like_sf"/>
</dbReference>
<dbReference type="SUPFAM" id="SSF51735">
    <property type="entry name" value="NAD(P)-binding Rossmann-fold domains"/>
    <property type="match status" value="1"/>
</dbReference>
<dbReference type="Gene3D" id="3.40.50.720">
    <property type="entry name" value="NAD(P)-binding Rossmann-like Domain"/>
    <property type="match status" value="1"/>
</dbReference>
<dbReference type="InterPro" id="IPR036291">
    <property type="entry name" value="NAD(P)-bd_dom_sf"/>
</dbReference>
<evidence type="ECO:0000256" key="1">
    <source>
        <dbReference type="ARBA" id="ARBA00001947"/>
    </source>
</evidence>
<dbReference type="InterPro" id="IPR013149">
    <property type="entry name" value="ADH-like_C"/>
</dbReference>
<dbReference type="SUPFAM" id="SSF50129">
    <property type="entry name" value="GroES-like"/>
    <property type="match status" value="1"/>
</dbReference>
<keyword evidence="4" id="KW-0862">Zinc</keyword>
<evidence type="ECO:0000313" key="7">
    <source>
        <dbReference type="EMBL" id="HDX31341.1"/>
    </source>
</evidence>
<evidence type="ECO:0000256" key="5">
    <source>
        <dbReference type="ARBA" id="ARBA00023002"/>
    </source>
</evidence>
<comment type="similarity">
    <text evidence="2">Belongs to the zinc-containing alcohol dehydrogenase family.</text>
</comment>
<dbReference type="PANTHER" id="PTHR43350:SF19">
    <property type="entry name" value="D-GULOSIDE 3-DEHYDROGENASE"/>
    <property type="match status" value="1"/>
</dbReference>
<gene>
    <name evidence="7" type="ORF">ENQ20_07585</name>
</gene>
<sequence>MRRSVIFAAPGKVVVQTEPIPQPQPGELMIQTLISAISAGTELLFLRGQVPADLEIDSAIPALNGTVRYPLRYGYACVGCVIETGEEKDKDWIGRTVFAFHPHTSHFIASTAQIIPVPGDLTPHQAVFLPNMETAVNLVMDGQPGIGERVAVIGLGVVGLLTVALLARFPLESLLAVDPLPQRRNLALAMGAHVALRPEDLTERATYDLVYEVSGAPVALNTALALTGFAGRIVIGSWYGLKQAPLDLGGAFHRSRIRLLASQVSTVDPRWSGRWDKKRRIDVAWAMLRTVDTEQLITHRLPVEEAPAAYRMLEQEPEHTLQVLFEYPSLGSL</sequence>
<dbReference type="GO" id="GO:0016491">
    <property type="term" value="F:oxidoreductase activity"/>
    <property type="evidence" value="ECO:0007669"/>
    <property type="project" value="UniProtKB-KW"/>
</dbReference>
<reference evidence="7" key="1">
    <citation type="journal article" date="2020" name="mSystems">
        <title>Genome- and Community-Level Interaction Insights into Carbon Utilization and Element Cycling Functions of Hydrothermarchaeota in Hydrothermal Sediment.</title>
        <authorList>
            <person name="Zhou Z."/>
            <person name="Liu Y."/>
            <person name="Xu W."/>
            <person name="Pan J."/>
            <person name="Luo Z.H."/>
            <person name="Li M."/>
        </authorList>
    </citation>
    <scope>NUCLEOTIDE SEQUENCE [LARGE SCALE GENOMIC DNA]</scope>
    <source>
        <strain evidence="7">SpSt-289</strain>
    </source>
</reference>
<proteinExistence type="inferred from homology"/>
<dbReference type="Gene3D" id="3.90.180.10">
    <property type="entry name" value="Medium-chain alcohol dehydrogenases, catalytic domain"/>
    <property type="match status" value="2"/>
</dbReference>
<dbReference type="AlphaFoldDB" id="A0A7C1JH92"/>
<name>A0A7C1JH92_9CHLR</name>
<dbReference type="PANTHER" id="PTHR43350">
    <property type="entry name" value="NAD-DEPENDENT ALCOHOL DEHYDROGENASE"/>
    <property type="match status" value="1"/>
</dbReference>
<dbReference type="GO" id="GO:0046872">
    <property type="term" value="F:metal ion binding"/>
    <property type="evidence" value="ECO:0007669"/>
    <property type="project" value="UniProtKB-KW"/>
</dbReference>
<dbReference type="Pfam" id="PF00107">
    <property type="entry name" value="ADH_zinc_N"/>
    <property type="match status" value="1"/>
</dbReference>